<evidence type="ECO:0000313" key="2">
    <source>
        <dbReference type="EMBL" id="BBC28914.1"/>
    </source>
</evidence>
<protein>
    <recommendedName>
        <fullName evidence="4">Transposase</fullName>
    </recommendedName>
</protein>
<dbReference type="Proteomes" id="UP001321542">
    <property type="component" value="Chromosome"/>
</dbReference>
<reference evidence="2 3" key="2">
    <citation type="journal article" date="2023" name="ChemBioChem">
        <title>Acyltransferase Domain Exchange between Two Independent Type I Polyketide Synthases in the Same Producer Strain of Macrolide Antibiotics.</title>
        <authorList>
            <person name="Kudo F."/>
            <person name="Kishikawa K."/>
            <person name="Tsuboi K."/>
            <person name="Kido T."/>
            <person name="Usui T."/>
            <person name="Hashimoto J."/>
            <person name="Shin-Ya K."/>
            <person name="Miyanaga A."/>
            <person name="Eguchi T."/>
        </authorList>
    </citation>
    <scope>NUCLEOTIDE SEQUENCE [LARGE SCALE GENOMIC DNA]</scope>
    <source>
        <strain evidence="2 3">A-8890</strain>
    </source>
</reference>
<accession>A0ABM7EZR2</accession>
<proteinExistence type="predicted"/>
<sequence>MICLNLASVRAGLRDHTATPFARLIIALAAIHAVPATEIRTARTADLNLARGTLELRRGLLRHTLYLEELTHRLTTGWLTYHHRRWPASANPHLLVSQKTALDPDHPAVHRNTCNKSCPRACPRQAVPGPHPRRSLRHRRPSQAHEALRHHRTDRHALRRHRLSGANRATAQVTGPP</sequence>
<name>A0ABM7EZR2_9ACTN</name>
<evidence type="ECO:0000256" key="1">
    <source>
        <dbReference type="SAM" id="MobiDB-lite"/>
    </source>
</evidence>
<evidence type="ECO:0000313" key="3">
    <source>
        <dbReference type="Proteomes" id="UP001321542"/>
    </source>
</evidence>
<feature type="region of interest" description="Disordered" evidence="1">
    <location>
        <begin position="124"/>
        <end position="177"/>
    </location>
</feature>
<feature type="compositionally biased region" description="Basic residues" evidence="1">
    <location>
        <begin position="131"/>
        <end position="163"/>
    </location>
</feature>
<keyword evidence="3" id="KW-1185">Reference proteome</keyword>
<feature type="compositionally biased region" description="Polar residues" evidence="1">
    <location>
        <begin position="167"/>
        <end position="177"/>
    </location>
</feature>
<dbReference type="EMBL" id="AP018448">
    <property type="protein sequence ID" value="BBC28914.1"/>
    <property type="molecule type" value="Genomic_DNA"/>
</dbReference>
<evidence type="ECO:0008006" key="4">
    <source>
        <dbReference type="Google" id="ProtNLM"/>
    </source>
</evidence>
<gene>
    <name evidence="2" type="ORF">SGFS_002050</name>
</gene>
<organism evidence="2 3">
    <name type="scientific">Streptomyces graminofaciens</name>
    <dbReference type="NCBI Taxonomy" id="68212"/>
    <lineage>
        <taxon>Bacteria</taxon>
        <taxon>Bacillati</taxon>
        <taxon>Actinomycetota</taxon>
        <taxon>Actinomycetes</taxon>
        <taxon>Kitasatosporales</taxon>
        <taxon>Streptomycetaceae</taxon>
        <taxon>Streptomyces</taxon>
    </lineage>
</organism>
<reference evidence="2 3" key="1">
    <citation type="journal article" date="2010" name="ChemBioChem">
        <title>Cloning and characterization of the biosynthetic gene cluster of 16-membered macrolide antibiotic FD-891: involvement of a dual functional cytochrome P450 monooxygenase catalyzing epoxidation and hydroxylation.</title>
        <authorList>
            <person name="Kudo F."/>
            <person name="Motegi A."/>
            <person name="Mizoue K."/>
            <person name="Eguchi T."/>
        </authorList>
    </citation>
    <scope>NUCLEOTIDE SEQUENCE [LARGE SCALE GENOMIC DNA]</scope>
    <source>
        <strain evidence="2 3">A-8890</strain>
    </source>
</reference>